<keyword evidence="2" id="KW-0479">Metal-binding</keyword>
<feature type="region of interest" description="Disordered" evidence="8">
    <location>
        <begin position="67"/>
        <end position="103"/>
    </location>
</feature>
<organism evidence="10 11">
    <name type="scientific">Clupea harengus</name>
    <name type="common">Atlantic herring</name>
    <dbReference type="NCBI Taxonomy" id="7950"/>
    <lineage>
        <taxon>Eukaryota</taxon>
        <taxon>Metazoa</taxon>
        <taxon>Chordata</taxon>
        <taxon>Craniata</taxon>
        <taxon>Vertebrata</taxon>
        <taxon>Euteleostomi</taxon>
        <taxon>Actinopterygii</taxon>
        <taxon>Neopterygii</taxon>
        <taxon>Teleostei</taxon>
        <taxon>Clupei</taxon>
        <taxon>Clupeiformes</taxon>
        <taxon>Clupeoidei</taxon>
        <taxon>Clupeidae</taxon>
        <taxon>Clupea</taxon>
    </lineage>
</organism>
<comment type="subcellular location">
    <subcellularLocation>
        <location evidence="1">Nucleus</location>
    </subcellularLocation>
</comment>
<dbReference type="SMART" id="SM00355">
    <property type="entry name" value="ZnF_C2H2"/>
    <property type="match status" value="2"/>
</dbReference>
<feature type="region of interest" description="Disordered" evidence="8">
    <location>
        <begin position="490"/>
        <end position="512"/>
    </location>
</feature>
<feature type="region of interest" description="Disordered" evidence="8">
    <location>
        <begin position="395"/>
        <end position="451"/>
    </location>
</feature>
<feature type="compositionally biased region" description="Basic and acidic residues" evidence="8">
    <location>
        <begin position="88"/>
        <end position="103"/>
    </location>
</feature>
<evidence type="ECO:0000256" key="5">
    <source>
        <dbReference type="ARBA" id="ARBA00022833"/>
    </source>
</evidence>
<feature type="domain" description="C2H2-type" evidence="9">
    <location>
        <begin position="477"/>
        <end position="504"/>
    </location>
</feature>
<feature type="compositionally biased region" description="Acidic residues" evidence="8">
    <location>
        <begin position="405"/>
        <end position="428"/>
    </location>
</feature>
<dbReference type="GO" id="GO:0010468">
    <property type="term" value="P:regulation of gene expression"/>
    <property type="evidence" value="ECO:0007669"/>
    <property type="project" value="TreeGrafter"/>
</dbReference>
<accession>A0A6P8F963</accession>
<dbReference type="PROSITE" id="PS50157">
    <property type="entry name" value="ZINC_FINGER_C2H2_2"/>
    <property type="match status" value="2"/>
</dbReference>
<dbReference type="Gene3D" id="3.30.160.60">
    <property type="entry name" value="Classic Zinc Finger"/>
    <property type="match status" value="2"/>
</dbReference>
<dbReference type="GO" id="GO:0005634">
    <property type="term" value="C:nucleus"/>
    <property type="evidence" value="ECO:0007669"/>
    <property type="project" value="UniProtKB-SubCell"/>
</dbReference>
<protein>
    <submittedName>
        <fullName evidence="11">Uncharacterized protein si:dkeyp-113d7.10</fullName>
    </submittedName>
</protein>
<dbReference type="SUPFAM" id="SSF57667">
    <property type="entry name" value="beta-beta-alpha zinc fingers"/>
    <property type="match status" value="1"/>
</dbReference>
<feature type="compositionally biased region" description="Basic and acidic residues" evidence="8">
    <location>
        <begin position="208"/>
        <end position="220"/>
    </location>
</feature>
<gene>
    <name evidence="11" type="primary">si:dkeyp-113d7.10</name>
</gene>
<name>A0A6P8F963_CLUHA</name>
<dbReference type="GO" id="GO:0008270">
    <property type="term" value="F:zinc ion binding"/>
    <property type="evidence" value="ECO:0007669"/>
    <property type="project" value="UniProtKB-KW"/>
</dbReference>
<feature type="compositionally biased region" description="Basic residues" evidence="8">
    <location>
        <begin position="494"/>
        <end position="506"/>
    </location>
</feature>
<evidence type="ECO:0000256" key="3">
    <source>
        <dbReference type="ARBA" id="ARBA00022737"/>
    </source>
</evidence>
<keyword evidence="6" id="KW-0539">Nucleus</keyword>
<dbReference type="PROSITE" id="PS00028">
    <property type="entry name" value="ZINC_FINGER_C2H2_1"/>
    <property type="match status" value="2"/>
</dbReference>
<keyword evidence="10" id="KW-1185">Reference proteome</keyword>
<dbReference type="OrthoDB" id="8961020at2759"/>
<feature type="region of interest" description="Disordered" evidence="8">
    <location>
        <begin position="170"/>
        <end position="239"/>
    </location>
</feature>
<dbReference type="Proteomes" id="UP000515152">
    <property type="component" value="Chromosome 1"/>
</dbReference>
<dbReference type="FunFam" id="3.30.160.60:FF:000100">
    <property type="entry name" value="Zinc finger 45-like"/>
    <property type="match status" value="2"/>
</dbReference>
<dbReference type="PANTHER" id="PTHR16515:SF49">
    <property type="entry name" value="GASTRULA ZINC FINGER PROTEIN XLCGF49.1-LIKE-RELATED"/>
    <property type="match status" value="1"/>
</dbReference>
<dbReference type="RefSeq" id="XP_031420315.1">
    <property type="nucleotide sequence ID" value="XM_031564455.2"/>
</dbReference>
<evidence type="ECO:0000313" key="11">
    <source>
        <dbReference type="RefSeq" id="XP_031420315.1"/>
    </source>
</evidence>
<evidence type="ECO:0000256" key="6">
    <source>
        <dbReference type="ARBA" id="ARBA00023242"/>
    </source>
</evidence>
<dbReference type="AlphaFoldDB" id="A0A6P8F963"/>
<evidence type="ECO:0000256" key="7">
    <source>
        <dbReference type="PROSITE-ProRule" id="PRU00042"/>
    </source>
</evidence>
<evidence type="ECO:0000256" key="2">
    <source>
        <dbReference type="ARBA" id="ARBA00022723"/>
    </source>
</evidence>
<evidence type="ECO:0000256" key="4">
    <source>
        <dbReference type="ARBA" id="ARBA00022771"/>
    </source>
</evidence>
<keyword evidence="5" id="KW-0862">Zinc</keyword>
<dbReference type="InterPro" id="IPR036236">
    <property type="entry name" value="Znf_C2H2_sf"/>
</dbReference>
<reference evidence="11" key="1">
    <citation type="submission" date="2025-08" db="UniProtKB">
        <authorList>
            <consortium name="RefSeq"/>
        </authorList>
    </citation>
    <scope>IDENTIFICATION</scope>
</reference>
<keyword evidence="3" id="KW-0677">Repeat</keyword>
<evidence type="ECO:0000313" key="10">
    <source>
        <dbReference type="Proteomes" id="UP000515152"/>
    </source>
</evidence>
<dbReference type="PANTHER" id="PTHR16515">
    <property type="entry name" value="PR DOMAIN ZINC FINGER PROTEIN"/>
    <property type="match status" value="1"/>
</dbReference>
<dbReference type="InterPro" id="IPR050331">
    <property type="entry name" value="Zinc_finger"/>
</dbReference>
<dbReference type="InterPro" id="IPR013087">
    <property type="entry name" value="Znf_C2H2_type"/>
</dbReference>
<proteinExistence type="predicted"/>
<dbReference type="Pfam" id="PF00096">
    <property type="entry name" value="zf-C2H2"/>
    <property type="match status" value="2"/>
</dbReference>
<feature type="compositionally biased region" description="Polar residues" evidence="8">
    <location>
        <begin position="225"/>
        <end position="234"/>
    </location>
</feature>
<sequence length="512" mass="56743">MNGALYISFFQGQLESALEQVVQLAVQEISKTVGATLNSMLLETAAKDQENQRLRVKLQSTEYECNKGHGKAGTCKGGRETNVASGETKPEQHTPSPSRERSMQADTLRIEQKGRAVGQLKAVMEQVLEFAVTELTKIVEDSFDDLLLELTKVDHENEVLNGRLWAVKKCHDDNGNRSDTTTVGRHGVTMVKRESDNDSDSPGSSEGVRQEPRRGRDRAAKITRAKQQTSNETTNETDKQKVLAVAQDWVPILDKVFGQKWCSDAWHIKEVATVVKTEANAADHALSPLGSGHMSHADALIRETLVPTRPPGGQREPDTGQSDWLQPEDLEVLSPPSVVSPTGGISDITHRSMLHRLLTLPSQLLEGDEESMEAPPIFLEAPTDSSETALAATSPRLASPPALMAEEEEEEEEEVVAEEEDEEEEEDKSSDTDHGFSPRGARSSGKKMHVCKQCGKRFSRAHLLKAHRQTHETGSAVRCPECGKRFTHPSRLQAHLRTHREHHVRSRREPQE</sequence>
<evidence type="ECO:0000259" key="9">
    <source>
        <dbReference type="PROSITE" id="PS50157"/>
    </source>
</evidence>
<feature type="domain" description="C2H2-type" evidence="9">
    <location>
        <begin position="449"/>
        <end position="471"/>
    </location>
</feature>
<dbReference type="GeneID" id="105913005"/>
<keyword evidence="4 7" id="KW-0863">Zinc-finger</keyword>
<evidence type="ECO:0000256" key="8">
    <source>
        <dbReference type="SAM" id="MobiDB-lite"/>
    </source>
</evidence>
<dbReference type="KEGG" id="char:105913005"/>
<evidence type="ECO:0000256" key="1">
    <source>
        <dbReference type="ARBA" id="ARBA00004123"/>
    </source>
</evidence>